<keyword evidence="4" id="KW-0285">Flavoprotein</keyword>
<dbReference type="Gene3D" id="3.50.50.60">
    <property type="entry name" value="FAD/NAD(P)-binding domain"/>
    <property type="match status" value="1"/>
</dbReference>
<dbReference type="InterPro" id="IPR003953">
    <property type="entry name" value="FAD-dep_OxRdtase_2_FAD-bd"/>
</dbReference>
<comment type="cofactor">
    <cofactor evidence="1">
        <name>FMN</name>
        <dbReference type="ChEBI" id="CHEBI:58210"/>
    </cofactor>
</comment>
<comment type="similarity">
    <text evidence="3">Belongs to the FAD-dependent oxidoreductase 2 family. FRD/SDH subfamily.</text>
</comment>
<dbReference type="EMBL" id="QWKH01000007">
    <property type="protein sequence ID" value="NBI33802.1"/>
    <property type="molecule type" value="Genomic_DNA"/>
</dbReference>
<dbReference type="SUPFAM" id="SSF56425">
    <property type="entry name" value="Succinate dehydrogenase/fumarate reductase flavoprotein, catalytic domain"/>
    <property type="match status" value="1"/>
</dbReference>
<feature type="domain" description="FMN-binding" evidence="7">
    <location>
        <begin position="91"/>
        <end position="165"/>
    </location>
</feature>
<dbReference type="PROSITE" id="PS51318">
    <property type="entry name" value="TAT"/>
    <property type="match status" value="1"/>
</dbReference>
<dbReference type="InterPro" id="IPR050315">
    <property type="entry name" value="FAD-oxidoreductase_2"/>
</dbReference>
<dbReference type="GO" id="GO:0016020">
    <property type="term" value="C:membrane"/>
    <property type="evidence" value="ECO:0007669"/>
    <property type="project" value="InterPro"/>
</dbReference>
<gene>
    <name evidence="8" type="ORF">D1639_01875</name>
</gene>
<name>A0A7C9JIH2_9BACT</name>
<sequence>MTHANRAQHPADAFAPTRRSFIQGSLALAGAAGLAGIATALSGCANPAGGEKGDGAPGADATNGDGAASATKATAAPVAFTAGTYEGSAQGKHGPITVQVAFGPDSIEAITVESHTETADLSDVALTVIPQAILATQSLGVDTVSGATLTSMGVIGAVGEAAAQAGADAAALRNAPADYQPVQAMKPGTYKGASWGKWKEGSIEGERHGCPAVIEPLEVEVTVDETSIKSVKVLACSDTPGFMEPALEQMPQRIVDQQSLYADTVTGATLTAAGISAAVCRCLEQAGADLAGFAKATPKKTNTEQLSCDLVIVGAGLTGTAAALKATDLGINTIVAERTNRVSGTGACSSGPFAVGSKMDADAGITLTADEAFSIRMQEDQGRTNAPLVREVVHATGRMIDWMQERWEAIGDKGFSIKPSKDPMNLMHIYGKGTQKFQDLYDSYILPAGAQLLYSTSLEDIRTDDAGNVTTLVARRQDGTEVDIACKAVLLATGGFGGNAAMMKERLNGVFDNVGLSSNTGDAIVLCEKLGCAMSDDLSPALAEFCSNDVLDYYAGYMKFINQLGFLMLDPAGARFMNEELCLTESNSIGAAAMRRASWSWVILTQADLDSLQAEGVWGHLTREYCDEYEMRSRIIDPVYTTIKDEMDECIAYGQAFKADTLEALGKAVGFNEKSYAEAIDDYRKAVADGTDPLFGKDPRLLYPLDDGPFYAVRIISPIDNTYNGIRVDTSFRALDENLTPSISGLYLAGMDSGGYFTYPYSNFLGSSSSYCLTSGMLAAEAVAEFLEK</sequence>
<dbReference type="PANTHER" id="PTHR43400">
    <property type="entry name" value="FUMARATE REDUCTASE"/>
    <property type="match status" value="1"/>
</dbReference>
<accession>A0A7C9JIH2</accession>
<dbReference type="InterPro" id="IPR007329">
    <property type="entry name" value="FMN-bd"/>
</dbReference>
<evidence type="ECO:0000256" key="5">
    <source>
        <dbReference type="ARBA" id="ARBA00022827"/>
    </source>
</evidence>
<dbReference type="SMART" id="SM00900">
    <property type="entry name" value="FMN_bind"/>
    <property type="match status" value="2"/>
</dbReference>
<dbReference type="InterPro" id="IPR006311">
    <property type="entry name" value="TAT_signal"/>
</dbReference>
<feature type="domain" description="FMN-binding" evidence="7">
    <location>
        <begin position="196"/>
        <end position="286"/>
    </location>
</feature>
<dbReference type="GO" id="GO:0010181">
    <property type="term" value="F:FMN binding"/>
    <property type="evidence" value="ECO:0007669"/>
    <property type="project" value="InterPro"/>
</dbReference>
<evidence type="ECO:0000256" key="6">
    <source>
        <dbReference type="ARBA" id="ARBA00023002"/>
    </source>
</evidence>
<dbReference type="InterPro" id="IPR027477">
    <property type="entry name" value="Succ_DH/fumarate_Rdtase_cat_sf"/>
</dbReference>
<dbReference type="AlphaFoldDB" id="A0A7C9JIH2"/>
<keyword evidence="6" id="KW-0560">Oxidoreductase</keyword>
<evidence type="ECO:0000256" key="3">
    <source>
        <dbReference type="ARBA" id="ARBA00008040"/>
    </source>
</evidence>
<dbReference type="GO" id="GO:0016491">
    <property type="term" value="F:oxidoreductase activity"/>
    <property type="evidence" value="ECO:0007669"/>
    <property type="project" value="UniProtKB-KW"/>
</dbReference>
<evidence type="ECO:0000256" key="1">
    <source>
        <dbReference type="ARBA" id="ARBA00001917"/>
    </source>
</evidence>
<dbReference type="Gene3D" id="3.90.1010.20">
    <property type="match status" value="1"/>
</dbReference>
<evidence type="ECO:0000259" key="7">
    <source>
        <dbReference type="SMART" id="SM00900"/>
    </source>
</evidence>
<dbReference type="InterPro" id="IPR036188">
    <property type="entry name" value="FAD/NAD-bd_sf"/>
</dbReference>
<dbReference type="Pfam" id="PF04205">
    <property type="entry name" value="FMN_bind"/>
    <property type="match status" value="2"/>
</dbReference>
<evidence type="ECO:0000256" key="2">
    <source>
        <dbReference type="ARBA" id="ARBA00001974"/>
    </source>
</evidence>
<proteinExistence type="inferred from homology"/>
<organism evidence="8">
    <name type="scientific">Muribaculaceae bacterium Z82</name>
    <dbReference type="NCBI Taxonomy" id="2304548"/>
    <lineage>
        <taxon>Bacteria</taxon>
        <taxon>Pseudomonadati</taxon>
        <taxon>Bacteroidota</taxon>
        <taxon>Bacteroidia</taxon>
        <taxon>Bacteroidales</taxon>
        <taxon>Muribaculaceae</taxon>
    </lineage>
</organism>
<comment type="caution">
    <text evidence="8">The sequence shown here is derived from an EMBL/GenBank/DDBJ whole genome shotgun (WGS) entry which is preliminary data.</text>
</comment>
<keyword evidence="5" id="KW-0274">FAD</keyword>
<dbReference type="SUPFAM" id="SSF51905">
    <property type="entry name" value="FAD/NAD(P)-binding domain"/>
    <property type="match status" value="1"/>
</dbReference>
<evidence type="ECO:0000313" key="8">
    <source>
        <dbReference type="EMBL" id="NBI33802.1"/>
    </source>
</evidence>
<evidence type="ECO:0000256" key="4">
    <source>
        <dbReference type="ARBA" id="ARBA00022630"/>
    </source>
</evidence>
<dbReference type="PANTHER" id="PTHR43400:SF7">
    <property type="entry name" value="FAD-DEPENDENT OXIDOREDUCTASE 2 FAD BINDING DOMAIN-CONTAINING PROTEIN"/>
    <property type="match status" value="1"/>
</dbReference>
<comment type="cofactor">
    <cofactor evidence="2">
        <name>FAD</name>
        <dbReference type="ChEBI" id="CHEBI:57692"/>
    </cofactor>
</comment>
<protein>
    <submittedName>
        <fullName evidence="8">FAD-binding protein</fullName>
    </submittedName>
</protein>
<dbReference type="Pfam" id="PF00890">
    <property type="entry name" value="FAD_binding_2"/>
    <property type="match status" value="1"/>
</dbReference>
<dbReference type="Gene3D" id="3.90.700.10">
    <property type="entry name" value="Succinate dehydrogenase/fumarate reductase flavoprotein, catalytic domain"/>
    <property type="match status" value="1"/>
</dbReference>
<reference evidence="8" key="1">
    <citation type="submission" date="2018-08" db="EMBL/GenBank/DDBJ databases">
        <title>Murine metabolic-syndrome-specific gut microbial biobank.</title>
        <authorList>
            <person name="Liu C."/>
        </authorList>
    </citation>
    <scope>NUCLEOTIDE SEQUENCE [LARGE SCALE GENOMIC DNA]</scope>
    <source>
        <strain evidence="8">Z82</strain>
    </source>
</reference>